<comment type="caution">
    <text evidence="1">The sequence shown here is derived from an EMBL/GenBank/DDBJ whole genome shotgun (WGS) entry which is preliminary data.</text>
</comment>
<dbReference type="Proteomes" id="UP001597106">
    <property type="component" value="Unassembled WGS sequence"/>
</dbReference>
<dbReference type="RefSeq" id="WP_379073824.1">
    <property type="nucleotide sequence ID" value="NZ_JBHTJW010000002.1"/>
</dbReference>
<accession>A0ABW3GDW5</accession>
<organism evidence="1 2">
    <name type="scientific">Methylophilus glucosoxydans</name>
    <dbReference type="NCBI Taxonomy" id="752553"/>
    <lineage>
        <taxon>Bacteria</taxon>
        <taxon>Pseudomonadati</taxon>
        <taxon>Pseudomonadota</taxon>
        <taxon>Betaproteobacteria</taxon>
        <taxon>Nitrosomonadales</taxon>
        <taxon>Methylophilaceae</taxon>
        <taxon>Methylophilus</taxon>
    </lineage>
</organism>
<evidence type="ECO:0000313" key="2">
    <source>
        <dbReference type="Proteomes" id="UP001597106"/>
    </source>
</evidence>
<proteinExistence type="predicted"/>
<dbReference type="InterPro" id="IPR043737">
    <property type="entry name" value="DUF5682"/>
</dbReference>
<name>A0ABW3GDW5_9PROT</name>
<dbReference type="Pfam" id="PF18934">
    <property type="entry name" value="DUF5682"/>
    <property type="match status" value="1"/>
</dbReference>
<gene>
    <name evidence="1" type="ORF">ACFQ1T_02745</name>
</gene>
<dbReference type="EMBL" id="JBHTJW010000002">
    <property type="protein sequence ID" value="MFD0928690.1"/>
    <property type="molecule type" value="Genomic_DNA"/>
</dbReference>
<evidence type="ECO:0000313" key="1">
    <source>
        <dbReference type="EMBL" id="MFD0928690.1"/>
    </source>
</evidence>
<keyword evidence="2" id="KW-1185">Reference proteome</keyword>
<sequence>MILDKSLTSDEVRALADSMQSENLIIFPVRHHSPACALQLTRLLKRLKPAAILVEGPRSFNTLIAHLTHPDAKAPLAVYTYHTQKSSDSESEEVRKAAFYPFCDYSPELVALKEAHQQSIPVQFIDLNFSEQCSLSKNTDLEVLSLLDEHYYTRSRNLQVMAERAGCRNHEEFWEHLFETHACGLSIEEHIAQIVAYCQIARRDTTEVELKTDGTLERELEMAWHIEQSLLQHANSNAPVIAVMGGFHAVVMPSLLIQPIKRPHVKTGSTEESCALIRYSFDRLDRLNGYSAGMTSPAWHQKIWEQLVQSERLGHNAHVRVRQESALTILFDIALLLREKYSIQIPVPAISAAYEHLLRLAKLRERIAPVREDLVDAVTSCFIKGDTDIESSIIKSITQQVLCGNFYGTVPAGIDRPPLVKDFESRARQQKLKIGSGEVKKLSLDIYRRPDHRITSRLLHGLNLLKVPFGVKFSGPDYVNGLSLDRMQEQWEYVYSPVTEGALIEAAIYGVSIPVAVANKFVEHLDSSQQLSNSRDSKIAASLLIQACLLGLHDHLSRVLDVLRYSINEDAVFSSVVAASMQIAILWDAREPLEARHLDQLPAVLQAAYERAIYLMRDMKGAEGDGGSVVQSIIQLRELLNSSTGAKLDASLYWQVILDLQQSHDLPLIRGASAGLRYASGQLSDIELTELLQGYLTGHLAPDQSIAFLRGLLQTSREVAWQQETLLKGLDTLFSGWDESTFAKNLPELRLAFAEMTPKETDKVAEAVAKLYGIDSLGSLTQLGLNEDVVNTNLRQSALVEEILLRDGFTTWL</sequence>
<protein>
    <submittedName>
        <fullName evidence="1">DUF5682 family protein</fullName>
    </submittedName>
</protein>
<reference evidence="2" key="1">
    <citation type="journal article" date="2019" name="Int. J. Syst. Evol. Microbiol.">
        <title>The Global Catalogue of Microorganisms (GCM) 10K type strain sequencing project: providing services to taxonomists for standard genome sequencing and annotation.</title>
        <authorList>
            <consortium name="The Broad Institute Genomics Platform"/>
            <consortium name="The Broad Institute Genome Sequencing Center for Infectious Disease"/>
            <person name="Wu L."/>
            <person name="Ma J."/>
        </authorList>
    </citation>
    <scope>NUCLEOTIDE SEQUENCE [LARGE SCALE GENOMIC DNA]</scope>
    <source>
        <strain evidence="2">CCUG 59685</strain>
    </source>
</reference>